<dbReference type="AlphaFoldDB" id="A0A9P4RBX0"/>
<dbReference type="Gene3D" id="3.60.15.10">
    <property type="entry name" value="Ribonuclease Z/Hydroxyacylglutathione hydrolase-like"/>
    <property type="match status" value="1"/>
</dbReference>
<dbReference type="PANTHER" id="PTHR43084:SF1">
    <property type="entry name" value="PERSULFIDE DIOXYGENASE ETHE1, MITOCHONDRIAL"/>
    <property type="match status" value="1"/>
</dbReference>
<dbReference type="Proteomes" id="UP000799444">
    <property type="component" value="Unassembled WGS sequence"/>
</dbReference>
<dbReference type="Pfam" id="PF00753">
    <property type="entry name" value="Lactamase_B"/>
    <property type="match status" value="1"/>
</dbReference>
<accession>A0A9P4RBX0</accession>
<feature type="domain" description="Metallo-beta-lactamase" evidence="2">
    <location>
        <begin position="89"/>
        <end position="283"/>
    </location>
</feature>
<dbReference type="InterPro" id="IPR051682">
    <property type="entry name" value="Mito_Persulfide_Diox"/>
</dbReference>
<protein>
    <submittedName>
        <fullName evidence="3">Metallo-beta-lactamase domain protein</fullName>
    </submittedName>
</protein>
<gene>
    <name evidence="3" type="ORF">EJ04DRAFT_424027</name>
</gene>
<dbReference type="GO" id="GO:0070813">
    <property type="term" value="P:hydrogen sulfide metabolic process"/>
    <property type="evidence" value="ECO:0007669"/>
    <property type="project" value="TreeGrafter"/>
</dbReference>
<proteinExistence type="predicted"/>
<sequence length="370" mass="42028">MTHAASLPLARLPIQNQSQGLHRNTHLIRRKPWESKLQKGAHRSTFSHRAISSITTSRRFQHQQRNLYTAQTLMPHQPIVHDIFETKTGTYQYLVADPSTKAAVIIDPVLDYDPATQTITTESADALIMLVEEKGYSISRFLETHAHADHLSASSYLQKQILEQQGHHAPIGIGKRIGQVQQLFSKRYDISKAEYEHAFDTLFEDDQVFKIGKVEATAIHLPGHTPDHMGYKIGDNVFCGDSIFHVDIGTARCDFPGGSATDLFHSTQKLLSLPDETKIWTGHDYPPDGRDKPVPWMSVKHHRELNKHLKEDVSERDFVQMRMERDDGLAAPRLLHPSLQFNVRAGRLPGKTEAGHRFLRLPLKLGELEW</sequence>
<dbReference type="GO" id="GO:0006749">
    <property type="term" value="P:glutathione metabolic process"/>
    <property type="evidence" value="ECO:0007669"/>
    <property type="project" value="InterPro"/>
</dbReference>
<keyword evidence="4" id="KW-1185">Reference proteome</keyword>
<dbReference type="PANTHER" id="PTHR43084">
    <property type="entry name" value="PERSULFIDE DIOXYGENASE ETHE1"/>
    <property type="match status" value="1"/>
</dbReference>
<dbReference type="CDD" id="cd07724">
    <property type="entry name" value="POD-like_MBL-fold"/>
    <property type="match status" value="1"/>
</dbReference>
<dbReference type="SUPFAM" id="SSF56281">
    <property type="entry name" value="Metallo-hydrolase/oxidoreductase"/>
    <property type="match status" value="1"/>
</dbReference>
<dbReference type="InterPro" id="IPR001279">
    <property type="entry name" value="Metallo-B-lactamas"/>
</dbReference>
<dbReference type="GO" id="GO:0050313">
    <property type="term" value="F:sulfur dioxygenase activity"/>
    <property type="evidence" value="ECO:0007669"/>
    <property type="project" value="InterPro"/>
</dbReference>
<evidence type="ECO:0000256" key="1">
    <source>
        <dbReference type="ARBA" id="ARBA00022723"/>
    </source>
</evidence>
<keyword evidence="1" id="KW-0479">Metal-binding</keyword>
<dbReference type="InterPro" id="IPR036866">
    <property type="entry name" value="RibonucZ/Hydroxyglut_hydro"/>
</dbReference>
<dbReference type="InterPro" id="IPR044528">
    <property type="entry name" value="POD-like_MBL-fold"/>
</dbReference>
<name>A0A9P4RBX0_9PLEO</name>
<dbReference type="GO" id="GO:0046872">
    <property type="term" value="F:metal ion binding"/>
    <property type="evidence" value="ECO:0007669"/>
    <property type="project" value="UniProtKB-KW"/>
</dbReference>
<dbReference type="EMBL" id="ML996099">
    <property type="protein sequence ID" value="KAF2740572.1"/>
    <property type="molecule type" value="Genomic_DNA"/>
</dbReference>
<dbReference type="OrthoDB" id="449487at2759"/>
<evidence type="ECO:0000313" key="3">
    <source>
        <dbReference type="EMBL" id="KAF2740572.1"/>
    </source>
</evidence>
<evidence type="ECO:0000259" key="2">
    <source>
        <dbReference type="SMART" id="SM00849"/>
    </source>
</evidence>
<reference evidence="3" key="1">
    <citation type="journal article" date="2020" name="Stud. Mycol.">
        <title>101 Dothideomycetes genomes: a test case for predicting lifestyles and emergence of pathogens.</title>
        <authorList>
            <person name="Haridas S."/>
            <person name="Albert R."/>
            <person name="Binder M."/>
            <person name="Bloem J."/>
            <person name="Labutti K."/>
            <person name="Salamov A."/>
            <person name="Andreopoulos B."/>
            <person name="Baker S."/>
            <person name="Barry K."/>
            <person name="Bills G."/>
            <person name="Bluhm B."/>
            <person name="Cannon C."/>
            <person name="Castanera R."/>
            <person name="Culley D."/>
            <person name="Daum C."/>
            <person name="Ezra D."/>
            <person name="Gonzalez J."/>
            <person name="Henrissat B."/>
            <person name="Kuo A."/>
            <person name="Liang C."/>
            <person name="Lipzen A."/>
            <person name="Lutzoni F."/>
            <person name="Magnuson J."/>
            <person name="Mondo S."/>
            <person name="Nolan M."/>
            <person name="Ohm R."/>
            <person name="Pangilinan J."/>
            <person name="Park H.-J."/>
            <person name="Ramirez L."/>
            <person name="Alfaro M."/>
            <person name="Sun H."/>
            <person name="Tritt A."/>
            <person name="Yoshinaga Y."/>
            <person name="Zwiers L.-H."/>
            <person name="Turgeon B."/>
            <person name="Goodwin S."/>
            <person name="Spatafora J."/>
            <person name="Crous P."/>
            <person name="Grigoriev I."/>
        </authorList>
    </citation>
    <scope>NUCLEOTIDE SEQUENCE</scope>
    <source>
        <strain evidence="3">CBS 125425</strain>
    </source>
</reference>
<evidence type="ECO:0000313" key="4">
    <source>
        <dbReference type="Proteomes" id="UP000799444"/>
    </source>
</evidence>
<organism evidence="3 4">
    <name type="scientific">Polyplosphaeria fusca</name>
    <dbReference type="NCBI Taxonomy" id="682080"/>
    <lineage>
        <taxon>Eukaryota</taxon>
        <taxon>Fungi</taxon>
        <taxon>Dikarya</taxon>
        <taxon>Ascomycota</taxon>
        <taxon>Pezizomycotina</taxon>
        <taxon>Dothideomycetes</taxon>
        <taxon>Pleosporomycetidae</taxon>
        <taxon>Pleosporales</taxon>
        <taxon>Tetraplosphaeriaceae</taxon>
        <taxon>Polyplosphaeria</taxon>
    </lineage>
</organism>
<comment type="caution">
    <text evidence="3">The sequence shown here is derived from an EMBL/GenBank/DDBJ whole genome shotgun (WGS) entry which is preliminary data.</text>
</comment>
<dbReference type="SMART" id="SM00849">
    <property type="entry name" value="Lactamase_B"/>
    <property type="match status" value="1"/>
</dbReference>
<dbReference type="FunFam" id="3.60.15.10:FF:000033">
    <property type="entry name" value="MBL fold metallo-hydrolase"/>
    <property type="match status" value="1"/>
</dbReference>